<dbReference type="SUPFAM" id="SSF81321">
    <property type="entry name" value="Family A G protein-coupled receptor-like"/>
    <property type="match status" value="2"/>
</dbReference>
<comment type="subcellular location">
    <subcellularLocation>
        <location evidence="1">Cell membrane</location>
        <topology evidence="1">Multi-pass membrane protein</topology>
    </subcellularLocation>
</comment>
<dbReference type="InterPro" id="IPR050516">
    <property type="entry name" value="Olfactory_GPCR"/>
</dbReference>
<feature type="transmembrane region" description="Helical" evidence="13">
    <location>
        <begin position="356"/>
        <end position="379"/>
    </location>
</feature>
<evidence type="ECO:0000256" key="10">
    <source>
        <dbReference type="ARBA" id="ARBA00023170"/>
    </source>
</evidence>
<dbReference type="FunFam" id="1.10.1220.70:FF:000001">
    <property type="entry name" value="Olfactory receptor"/>
    <property type="match status" value="2"/>
</dbReference>
<keyword evidence="11 12" id="KW-0807">Transducer</keyword>
<dbReference type="Gene3D" id="1.20.1070.10">
    <property type="entry name" value="Rhodopsin 7-helix transmembrane proteins"/>
    <property type="match status" value="2"/>
</dbReference>
<evidence type="ECO:0000256" key="2">
    <source>
        <dbReference type="ARBA" id="ARBA00010663"/>
    </source>
</evidence>
<feature type="transmembrane region" description="Helical" evidence="13">
    <location>
        <begin position="37"/>
        <end position="63"/>
    </location>
</feature>
<evidence type="ECO:0000256" key="1">
    <source>
        <dbReference type="ARBA" id="ARBA00004651"/>
    </source>
</evidence>
<dbReference type="Proteomes" id="UP000515159">
    <property type="component" value="Chromosome 1"/>
</dbReference>
<evidence type="ECO:0000256" key="9">
    <source>
        <dbReference type="ARBA" id="ARBA00023136"/>
    </source>
</evidence>
<dbReference type="PANTHER" id="PTHR26452">
    <property type="entry name" value="OLFACTORY RECEPTOR"/>
    <property type="match status" value="1"/>
</dbReference>
<evidence type="ECO:0000313" key="16">
    <source>
        <dbReference type="RefSeq" id="XP_033818019.1"/>
    </source>
</evidence>
<keyword evidence="6" id="KW-0552">Olfaction</keyword>
<dbReference type="InterPro" id="IPR000276">
    <property type="entry name" value="GPCR_Rhodpsn"/>
</dbReference>
<keyword evidence="8 12" id="KW-0297">G-protein coupled receptor</keyword>
<dbReference type="FunFam" id="1.20.1070.10:FF:000015">
    <property type="entry name" value="Olfactory receptor"/>
    <property type="match status" value="1"/>
</dbReference>
<feature type="transmembrane region" description="Helical" evidence="13">
    <location>
        <begin position="528"/>
        <end position="556"/>
    </location>
</feature>
<feature type="transmembrane region" description="Helical" evidence="13">
    <location>
        <begin position="603"/>
        <end position="623"/>
    </location>
</feature>
<feature type="transmembrane region" description="Helical" evidence="13">
    <location>
        <begin position="70"/>
        <end position="90"/>
    </location>
</feature>
<accession>A0A6P8SHF0</accession>
<proteinExistence type="inferred from homology"/>
<organism evidence="15 16">
    <name type="scientific">Geotrypetes seraphini</name>
    <name type="common">Gaboon caecilian</name>
    <name type="synonym">Caecilia seraphini</name>
    <dbReference type="NCBI Taxonomy" id="260995"/>
    <lineage>
        <taxon>Eukaryota</taxon>
        <taxon>Metazoa</taxon>
        <taxon>Chordata</taxon>
        <taxon>Craniata</taxon>
        <taxon>Vertebrata</taxon>
        <taxon>Euteleostomi</taxon>
        <taxon>Amphibia</taxon>
        <taxon>Gymnophiona</taxon>
        <taxon>Geotrypetes</taxon>
    </lineage>
</organism>
<evidence type="ECO:0000256" key="11">
    <source>
        <dbReference type="ARBA" id="ARBA00023224"/>
    </source>
</evidence>
<dbReference type="KEGG" id="gsh:117368452"/>
<feature type="transmembrane region" description="Helical" evidence="13">
    <location>
        <begin position="391"/>
        <end position="409"/>
    </location>
</feature>
<dbReference type="GO" id="GO:0005886">
    <property type="term" value="C:plasma membrane"/>
    <property type="evidence" value="ECO:0007669"/>
    <property type="project" value="UniProtKB-SubCell"/>
</dbReference>
<evidence type="ECO:0000256" key="7">
    <source>
        <dbReference type="ARBA" id="ARBA00022989"/>
    </source>
</evidence>
<evidence type="ECO:0000256" key="4">
    <source>
        <dbReference type="ARBA" id="ARBA00022606"/>
    </source>
</evidence>
<dbReference type="AlphaFoldDB" id="A0A6P8SHF0"/>
<keyword evidence="4" id="KW-0716">Sensory transduction</keyword>
<feature type="transmembrane region" description="Helical" evidence="13">
    <location>
        <begin position="568"/>
        <end position="591"/>
    </location>
</feature>
<keyword evidence="7 13" id="KW-1133">Transmembrane helix</keyword>
<keyword evidence="5 12" id="KW-0812">Transmembrane</keyword>
<dbReference type="PRINTS" id="PR00245">
    <property type="entry name" value="OLFACTORYR"/>
</dbReference>
<evidence type="ECO:0000256" key="6">
    <source>
        <dbReference type="ARBA" id="ARBA00022725"/>
    </source>
</evidence>
<feature type="domain" description="G-protein coupled receptors family 1 profile" evidence="14">
    <location>
        <begin position="53"/>
        <end position="301"/>
    </location>
</feature>
<evidence type="ECO:0000256" key="3">
    <source>
        <dbReference type="ARBA" id="ARBA00022475"/>
    </source>
</evidence>
<dbReference type="GO" id="GO:0004984">
    <property type="term" value="F:olfactory receptor activity"/>
    <property type="evidence" value="ECO:0007669"/>
    <property type="project" value="InterPro"/>
</dbReference>
<dbReference type="InParanoid" id="A0A6P8SHF0"/>
<feature type="transmembrane region" description="Helical" evidence="13">
    <location>
        <begin position="248"/>
        <end position="270"/>
    </location>
</feature>
<keyword evidence="9 13" id="KW-0472">Membrane</keyword>
<dbReference type="FunFam" id="1.20.1070.10:FF:000001">
    <property type="entry name" value="Olfactory receptor"/>
    <property type="match status" value="1"/>
</dbReference>
<dbReference type="PROSITE" id="PS00237">
    <property type="entry name" value="G_PROTEIN_RECEP_F1_1"/>
    <property type="match status" value="2"/>
</dbReference>
<dbReference type="RefSeq" id="XP_033818019.1">
    <property type="nucleotide sequence ID" value="XM_033962128.1"/>
</dbReference>
<dbReference type="InterPro" id="IPR000725">
    <property type="entry name" value="Olfact_rcpt"/>
</dbReference>
<comment type="similarity">
    <text evidence="2 12">Belongs to the G-protein coupled receptor 1 family.</text>
</comment>
<dbReference type="GeneID" id="117368452"/>
<keyword evidence="3" id="KW-1003">Cell membrane</keyword>
<gene>
    <name evidence="16" type="primary">LOC117368452</name>
</gene>
<evidence type="ECO:0000256" key="12">
    <source>
        <dbReference type="RuleBase" id="RU000688"/>
    </source>
</evidence>
<dbReference type="PRINTS" id="PR00237">
    <property type="entry name" value="GPCRRHODOPSN"/>
</dbReference>
<feature type="transmembrane region" description="Helical" evidence="13">
    <location>
        <begin position="429"/>
        <end position="451"/>
    </location>
</feature>
<keyword evidence="15" id="KW-1185">Reference proteome</keyword>
<feature type="domain" description="G-protein coupled receptors family 1 profile" evidence="14">
    <location>
        <begin position="372"/>
        <end position="621"/>
    </location>
</feature>
<protein>
    <submittedName>
        <fullName evidence="16">LOW QUALITY PROTEIN: uncharacterized protein LOC117368452</fullName>
    </submittedName>
</protein>
<feature type="transmembrane region" description="Helical" evidence="13">
    <location>
        <begin position="152"/>
        <end position="170"/>
    </location>
</feature>
<evidence type="ECO:0000256" key="13">
    <source>
        <dbReference type="SAM" id="Phobius"/>
    </source>
</evidence>
<dbReference type="OrthoDB" id="5964498at2759"/>
<evidence type="ECO:0000313" key="15">
    <source>
        <dbReference type="Proteomes" id="UP000515159"/>
    </source>
</evidence>
<dbReference type="CDD" id="cd13954">
    <property type="entry name" value="7tmA_OR"/>
    <property type="match status" value="2"/>
</dbReference>
<reference evidence="16" key="1">
    <citation type="submission" date="2025-08" db="UniProtKB">
        <authorList>
            <consortium name="RefSeq"/>
        </authorList>
    </citation>
    <scope>IDENTIFICATION</scope>
</reference>
<feature type="transmembrane region" description="Helical" evidence="13">
    <location>
        <begin position="471"/>
        <end position="489"/>
    </location>
</feature>
<dbReference type="InterPro" id="IPR017452">
    <property type="entry name" value="GPCR_Rhodpsn_7TM"/>
</dbReference>
<name>A0A6P8SHF0_GEOSA</name>
<evidence type="ECO:0000256" key="8">
    <source>
        <dbReference type="ARBA" id="ARBA00023040"/>
    </source>
</evidence>
<sequence length="648" mass="73596">MVFQRFAYFRTIYPNNKLQNVTSFILFGMSDLPEHQILLFLIFLILYLLNLLGNIVMITLIVIDPQLKTPMYFFLCNLSFADMCLATVNVPNLLANFFSKSKTISYSGCIAQMHFFFTTGIAECFLLSAMAYDRYVAICNPLHYTLVMNRKLCNLIAAGTWTVAYLHSLLHTLLMSQLFFCGPNTIDHFFCDIIPLLKLSCSELFTNEIVIFIDVAIVGCVAFLCILIYIRILIAILGIQSSEGRCKVFSTCSSHLVVLTLFFGSAYFTYLQPSSSYIHERNRIMTVIYTVVTPMLNPFIYSLRNNDVKEALRRTIGRRLIPVQTCIYYLKMRTKNHTIVTSFILFGMSDLPEHRILLFLAFLVLYLLNLLGNIVMITLIVNDAQLKTPMYFFLCNLSFADMCLATVNVPNLLANFFSKSKTISYSGCIAQMHFFLITGIAECFLLSAMAYDRYVAICNPLHYTLVMNRKLCNLIAAGCWTVAYLNSLLHTLLMSQLSFCGPNTIDHLFCDLLPLLKLSCSDISTNEIVIFIAGGIVGCSTFLCILISYICIFITILSIRSSEGRRKAFSTCSSHLIVVTLYFGSAYFTYLQPSSSYTHERNRVMTVMYTVVTPMLNPYIYSLRNNDVKGALRRIIARRLISVQTCIT</sequence>
<evidence type="ECO:0000256" key="5">
    <source>
        <dbReference type="ARBA" id="ARBA00022692"/>
    </source>
</evidence>
<evidence type="ECO:0000259" key="14">
    <source>
        <dbReference type="PROSITE" id="PS50262"/>
    </source>
</evidence>
<feature type="transmembrane region" description="Helical" evidence="13">
    <location>
        <begin position="110"/>
        <end position="132"/>
    </location>
</feature>
<feature type="transmembrane region" description="Helical" evidence="13">
    <location>
        <begin position="209"/>
        <end position="236"/>
    </location>
</feature>
<dbReference type="Pfam" id="PF13853">
    <property type="entry name" value="7tm_4"/>
    <property type="match status" value="2"/>
</dbReference>
<keyword evidence="10 12" id="KW-0675">Receptor</keyword>
<dbReference type="GO" id="GO:0004930">
    <property type="term" value="F:G protein-coupled receptor activity"/>
    <property type="evidence" value="ECO:0007669"/>
    <property type="project" value="UniProtKB-KW"/>
</dbReference>
<dbReference type="PROSITE" id="PS50262">
    <property type="entry name" value="G_PROTEIN_RECEP_F1_2"/>
    <property type="match status" value="2"/>
</dbReference>